<dbReference type="PROSITE" id="PS50949">
    <property type="entry name" value="HTH_GNTR"/>
    <property type="match status" value="1"/>
</dbReference>
<evidence type="ECO:0000313" key="5">
    <source>
        <dbReference type="EMBL" id="AXK83736.1"/>
    </source>
</evidence>
<feature type="domain" description="HTH gntR-type" evidence="4">
    <location>
        <begin position="6"/>
        <end position="73"/>
    </location>
</feature>
<dbReference type="SMART" id="SM00345">
    <property type="entry name" value="HTH_GNTR"/>
    <property type="match status" value="1"/>
</dbReference>
<dbReference type="Pfam" id="PF00392">
    <property type="entry name" value="GntR"/>
    <property type="match status" value="1"/>
</dbReference>
<dbReference type="SUPFAM" id="SSF46785">
    <property type="entry name" value="Winged helix' DNA-binding domain"/>
    <property type="match status" value="1"/>
</dbReference>
<dbReference type="InterPro" id="IPR036390">
    <property type="entry name" value="WH_DNA-bd_sf"/>
</dbReference>
<dbReference type="Gene3D" id="1.20.120.530">
    <property type="entry name" value="GntR ligand-binding domain-like"/>
    <property type="match status" value="1"/>
</dbReference>
<dbReference type="Pfam" id="PF07729">
    <property type="entry name" value="FCD"/>
    <property type="match status" value="1"/>
</dbReference>
<accession>A0A346A3I9</accession>
<dbReference type="PANTHER" id="PTHR43537">
    <property type="entry name" value="TRANSCRIPTIONAL REGULATOR, GNTR FAMILY"/>
    <property type="match status" value="1"/>
</dbReference>
<dbReference type="InterPro" id="IPR036388">
    <property type="entry name" value="WH-like_DNA-bd_sf"/>
</dbReference>
<dbReference type="PANTHER" id="PTHR43537:SF24">
    <property type="entry name" value="GLUCONATE OPERON TRANSCRIPTIONAL REPRESSOR"/>
    <property type="match status" value="1"/>
</dbReference>
<organism evidence="5 6">
    <name type="scientific">Pseudolabrys taiwanensis</name>
    <dbReference type="NCBI Taxonomy" id="331696"/>
    <lineage>
        <taxon>Bacteria</taxon>
        <taxon>Pseudomonadati</taxon>
        <taxon>Pseudomonadota</taxon>
        <taxon>Alphaproteobacteria</taxon>
        <taxon>Hyphomicrobiales</taxon>
        <taxon>Xanthobacteraceae</taxon>
        <taxon>Pseudolabrys</taxon>
    </lineage>
</organism>
<dbReference type="KEGG" id="ptaw:DW352_26330"/>
<evidence type="ECO:0000256" key="3">
    <source>
        <dbReference type="ARBA" id="ARBA00023163"/>
    </source>
</evidence>
<dbReference type="OrthoDB" id="7620579at2"/>
<dbReference type="EMBL" id="CP031417">
    <property type="protein sequence ID" value="AXK83736.1"/>
    <property type="molecule type" value="Genomic_DNA"/>
</dbReference>
<dbReference type="RefSeq" id="WP_115694115.1">
    <property type="nucleotide sequence ID" value="NZ_CP031417.1"/>
</dbReference>
<dbReference type="InterPro" id="IPR011711">
    <property type="entry name" value="GntR_C"/>
</dbReference>
<evidence type="ECO:0000259" key="4">
    <source>
        <dbReference type="PROSITE" id="PS50949"/>
    </source>
</evidence>
<dbReference type="InterPro" id="IPR008920">
    <property type="entry name" value="TF_FadR/GntR_C"/>
</dbReference>
<dbReference type="SUPFAM" id="SSF48008">
    <property type="entry name" value="GntR ligand-binding domain-like"/>
    <property type="match status" value="1"/>
</dbReference>
<dbReference type="AlphaFoldDB" id="A0A346A3I9"/>
<gene>
    <name evidence="5" type="ORF">DW352_26330</name>
</gene>
<protein>
    <submittedName>
        <fullName evidence="5">GntR family transcriptional regulator</fullName>
    </submittedName>
</protein>
<evidence type="ECO:0000256" key="2">
    <source>
        <dbReference type="ARBA" id="ARBA00023125"/>
    </source>
</evidence>
<dbReference type="GO" id="GO:0003677">
    <property type="term" value="F:DNA binding"/>
    <property type="evidence" value="ECO:0007669"/>
    <property type="project" value="UniProtKB-KW"/>
</dbReference>
<keyword evidence="3" id="KW-0804">Transcription</keyword>
<name>A0A346A3I9_9HYPH</name>
<dbReference type="Gene3D" id="1.10.10.10">
    <property type="entry name" value="Winged helix-like DNA-binding domain superfamily/Winged helix DNA-binding domain"/>
    <property type="match status" value="1"/>
</dbReference>
<dbReference type="GO" id="GO:0003700">
    <property type="term" value="F:DNA-binding transcription factor activity"/>
    <property type="evidence" value="ECO:0007669"/>
    <property type="project" value="InterPro"/>
</dbReference>
<evidence type="ECO:0000313" key="6">
    <source>
        <dbReference type="Proteomes" id="UP000254889"/>
    </source>
</evidence>
<proteinExistence type="predicted"/>
<dbReference type="Proteomes" id="UP000254889">
    <property type="component" value="Chromosome"/>
</dbReference>
<evidence type="ECO:0000256" key="1">
    <source>
        <dbReference type="ARBA" id="ARBA00023015"/>
    </source>
</evidence>
<dbReference type="InterPro" id="IPR000524">
    <property type="entry name" value="Tscrpt_reg_HTH_GntR"/>
</dbReference>
<keyword evidence="6" id="KW-1185">Reference proteome</keyword>
<reference evidence="5 6" key="1">
    <citation type="submission" date="2018-07" db="EMBL/GenBank/DDBJ databases">
        <authorList>
            <person name="Quirk P.G."/>
            <person name="Krulwich T.A."/>
        </authorList>
    </citation>
    <scope>NUCLEOTIDE SEQUENCE [LARGE SCALE GENOMIC DNA]</scope>
    <source>
        <strain evidence="5 6">CC-BB4</strain>
    </source>
</reference>
<dbReference type="SMART" id="SM00895">
    <property type="entry name" value="FCD"/>
    <property type="match status" value="1"/>
</dbReference>
<sequence length="221" mass="24253">MPRPARTAPADVTARLRDAITRGQLMPNERLVEADLAATYGVNRAHIRTALAMLDQEGLVVREKNRGARVRAISDAEAIEIAETRLAIEVMVARQAAERITDAGKKALRAIEADLKRAVKDADDLAYSRCNGALHREIQRIAGNGTATRILSTLRTHLLRLQFRVILFPGRPQSSLAEHHAIVDAICRGDGARAEAAMRKHLTSFMALLKQAIESSRHGGF</sequence>
<dbReference type="CDD" id="cd07377">
    <property type="entry name" value="WHTH_GntR"/>
    <property type="match status" value="1"/>
</dbReference>
<keyword evidence="2" id="KW-0238">DNA-binding</keyword>
<keyword evidence="1" id="KW-0805">Transcription regulation</keyword>